<evidence type="ECO:0000256" key="1">
    <source>
        <dbReference type="SAM" id="MobiDB-lite"/>
    </source>
</evidence>
<dbReference type="EMBL" id="CAXHTA020000017">
    <property type="protein sequence ID" value="CAL5227557.1"/>
    <property type="molecule type" value="Genomic_DNA"/>
</dbReference>
<dbReference type="Proteomes" id="UP001497392">
    <property type="component" value="Unassembled WGS sequence"/>
</dbReference>
<reference evidence="2 3" key="1">
    <citation type="submission" date="2024-06" db="EMBL/GenBank/DDBJ databases">
        <authorList>
            <person name="Kraege A."/>
            <person name="Thomma B."/>
        </authorList>
    </citation>
    <scope>NUCLEOTIDE SEQUENCE [LARGE SCALE GENOMIC DNA]</scope>
</reference>
<feature type="region of interest" description="Disordered" evidence="1">
    <location>
        <begin position="1"/>
        <end position="21"/>
    </location>
</feature>
<dbReference type="PANTHER" id="PTHR14614:SF132">
    <property type="entry name" value="PROTEIN-LYSINE METHYLTRANSFERASE C42C1.13"/>
    <property type="match status" value="1"/>
</dbReference>
<dbReference type="Pfam" id="PF10294">
    <property type="entry name" value="Methyltransf_16"/>
    <property type="match status" value="1"/>
</dbReference>
<accession>A0ABP1G6Y0</accession>
<protein>
    <submittedName>
        <fullName evidence="2">G10548 protein</fullName>
    </submittedName>
</protein>
<proteinExistence type="predicted"/>
<dbReference type="InterPro" id="IPR029063">
    <property type="entry name" value="SAM-dependent_MTases_sf"/>
</dbReference>
<evidence type="ECO:0000313" key="3">
    <source>
        <dbReference type="Proteomes" id="UP001497392"/>
    </source>
</evidence>
<dbReference type="InterPro" id="IPR019410">
    <property type="entry name" value="Methyltransf_16"/>
</dbReference>
<dbReference type="Gene3D" id="3.40.50.150">
    <property type="entry name" value="Vaccinia Virus protein VP39"/>
    <property type="match status" value="1"/>
</dbReference>
<sequence>MAWSAQQPVNELQSHVATSSEDGTSKLLDEYIGQQRIQLMQQRIPLGPHDLCLIQPADVDAVIDMYIAAGHEERDPYWARPWPSALALGRYILEHPQYARDRSVCEVGAGLGISSIAALLAGAEHALLTDREPLALECGVRSARASGVPGVAETLSFEHVTKLLSPLPSSKMRAAFLDWSEGYTGPKFDLVLACDVLYEDFSVEPLGRLLPQLLSDNGQILLADPSERTRHNREYFVDMMLSQTERPLLLEECLAVQEEMDGKTHSVEVLRFRFRQGTETVGVKTVRRDLHA</sequence>
<keyword evidence="3" id="KW-1185">Reference proteome</keyword>
<dbReference type="PANTHER" id="PTHR14614">
    <property type="entry name" value="HEPATOCELLULAR CARCINOMA-ASSOCIATED ANTIGEN"/>
    <property type="match status" value="1"/>
</dbReference>
<dbReference type="SUPFAM" id="SSF53335">
    <property type="entry name" value="S-adenosyl-L-methionine-dependent methyltransferases"/>
    <property type="match status" value="1"/>
</dbReference>
<comment type="caution">
    <text evidence="2">The sequence shown here is derived from an EMBL/GenBank/DDBJ whole genome shotgun (WGS) entry which is preliminary data.</text>
</comment>
<evidence type="ECO:0000313" key="2">
    <source>
        <dbReference type="EMBL" id="CAL5227557.1"/>
    </source>
</evidence>
<gene>
    <name evidence="2" type="primary">g10548</name>
    <name evidence="2" type="ORF">VP750_LOCUS9463</name>
</gene>
<name>A0ABP1G6Y0_9CHLO</name>
<organism evidence="2 3">
    <name type="scientific">Coccomyxa viridis</name>
    <dbReference type="NCBI Taxonomy" id="1274662"/>
    <lineage>
        <taxon>Eukaryota</taxon>
        <taxon>Viridiplantae</taxon>
        <taxon>Chlorophyta</taxon>
        <taxon>core chlorophytes</taxon>
        <taxon>Trebouxiophyceae</taxon>
        <taxon>Trebouxiophyceae incertae sedis</taxon>
        <taxon>Coccomyxaceae</taxon>
        <taxon>Coccomyxa</taxon>
    </lineage>
</organism>